<organism evidence="1 2">
    <name type="scientific">Panicum virgatum</name>
    <name type="common">Blackwell switchgrass</name>
    <dbReference type="NCBI Taxonomy" id="38727"/>
    <lineage>
        <taxon>Eukaryota</taxon>
        <taxon>Viridiplantae</taxon>
        <taxon>Streptophyta</taxon>
        <taxon>Embryophyta</taxon>
        <taxon>Tracheophyta</taxon>
        <taxon>Spermatophyta</taxon>
        <taxon>Magnoliopsida</taxon>
        <taxon>Liliopsida</taxon>
        <taxon>Poales</taxon>
        <taxon>Poaceae</taxon>
        <taxon>PACMAD clade</taxon>
        <taxon>Panicoideae</taxon>
        <taxon>Panicodae</taxon>
        <taxon>Paniceae</taxon>
        <taxon>Panicinae</taxon>
        <taxon>Panicum</taxon>
        <taxon>Panicum sect. Hiantes</taxon>
    </lineage>
</organism>
<sequence length="86" mass="9654">MLETLCDTVIAGGSDNGQGDLLYLAKGHGIFLVKFHRSSERAGTQAFQSCFRDEQIARHIMHMFCCTVEDMIMWSTKDYLSECISG</sequence>
<dbReference type="EMBL" id="CM029040">
    <property type="protein sequence ID" value="KAG2632859.1"/>
    <property type="molecule type" value="Genomic_DNA"/>
</dbReference>
<dbReference type="Proteomes" id="UP000823388">
    <property type="component" value="Chromosome 2N"/>
</dbReference>
<gene>
    <name evidence="1" type="ORF">PVAP13_2NG121300</name>
</gene>
<dbReference type="EMBL" id="CM029040">
    <property type="protein sequence ID" value="KAG2632860.1"/>
    <property type="molecule type" value="Genomic_DNA"/>
</dbReference>
<protein>
    <submittedName>
        <fullName evidence="1">Uncharacterized protein</fullName>
    </submittedName>
</protein>
<dbReference type="AlphaFoldDB" id="A0A8T0VME6"/>
<evidence type="ECO:0000313" key="2">
    <source>
        <dbReference type="Proteomes" id="UP000823388"/>
    </source>
</evidence>
<reference evidence="1" key="1">
    <citation type="submission" date="2020-05" db="EMBL/GenBank/DDBJ databases">
        <title>WGS assembly of Panicum virgatum.</title>
        <authorList>
            <person name="Lovell J.T."/>
            <person name="Jenkins J."/>
            <person name="Shu S."/>
            <person name="Juenger T.E."/>
            <person name="Schmutz J."/>
        </authorList>
    </citation>
    <scope>NUCLEOTIDE SEQUENCE</scope>
    <source>
        <strain evidence="1">AP13</strain>
    </source>
</reference>
<comment type="caution">
    <text evidence="1">The sequence shown here is derived from an EMBL/GenBank/DDBJ whole genome shotgun (WGS) entry which is preliminary data.</text>
</comment>
<proteinExistence type="predicted"/>
<keyword evidence="2" id="KW-1185">Reference proteome</keyword>
<evidence type="ECO:0000313" key="1">
    <source>
        <dbReference type="EMBL" id="KAG2632859.1"/>
    </source>
</evidence>
<accession>A0A8T0VME6</accession>
<name>A0A8T0VME6_PANVG</name>